<dbReference type="Gene3D" id="1.10.10.10">
    <property type="entry name" value="Winged helix-like DNA-binding domain superfamily/Winged helix DNA-binding domain"/>
    <property type="match status" value="1"/>
</dbReference>
<keyword evidence="4" id="KW-0805">Transcription regulation</keyword>
<name>A0A378I3Z1_9GAMM</name>
<dbReference type="InterPro" id="IPR036388">
    <property type="entry name" value="WH-like_DNA-bd_sf"/>
</dbReference>
<dbReference type="GO" id="GO:1900376">
    <property type="term" value="P:regulation of secondary metabolite biosynthetic process"/>
    <property type="evidence" value="ECO:0007669"/>
    <property type="project" value="TreeGrafter"/>
</dbReference>
<dbReference type="InterPro" id="IPR036390">
    <property type="entry name" value="WH_DNA-bd_sf"/>
</dbReference>
<dbReference type="RefSeq" id="WP_115303578.1">
    <property type="nucleotide sequence ID" value="NZ_CAAAHO010000005.1"/>
</dbReference>
<dbReference type="PANTHER" id="PTHR33202">
    <property type="entry name" value="ZINC UPTAKE REGULATION PROTEIN"/>
    <property type="match status" value="1"/>
</dbReference>
<dbReference type="InterPro" id="IPR002481">
    <property type="entry name" value="FUR"/>
</dbReference>
<dbReference type="Proteomes" id="UP000254968">
    <property type="component" value="Unassembled WGS sequence"/>
</dbReference>
<evidence type="ECO:0000256" key="2">
    <source>
        <dbReference type="ARBA" id="ARBA00022491"/>
    </source>
</evidence>
<evidence type="ECO:0000256" key="6">
    <source>
        <dbReference type="ARBA" id="ARBA00023163"/>
    </source>
</evidence>
<keyword evidence="7" id="KW-0479">Metal-binding</keyword>
<comment type="cofactor">
    <cofactor evidence="7">
        <name>Zn(2+)</name>
        <dbReference type="ChEBI" id="CHEBI:29105"/>
    </cofactor>
    <text evidence="7">Binds 1 zinc ion per subunit.</text>
</comment>
<dbReference type="GO" id="GO:0045892">
    <property type="term" value="P:negative regulation of DNA-templated transcription"/>
    <property type="evidence" value="ECO:0007669"/>
    <property type="project" value="TreeGrafter"/>
</dbReference>
<reference evidence="8 9" key="1">
    <citation type="submission" date="2018-06" db="EMBL/GenBank/DDBJ databases">
        <authorList>
            <consortium name="Pathogen Informatics"/>
            <person name="Doyle S."/>
        </authorList>
    </citation>
    <scope>NUCLEOTIDE SEQUENCE [LARGE SCALE GENOMIC DNA]</scope>
    <source>
        <strain evidence="8 9">NCTC13315</strain>
    </source>
</reference>
<dbReference type="EMBL" id="UGNV01000001">
    <property type="protein sequence ID" value="STX29917.1"/>
    <property type="molecule type" value="Genomic_DNA"/>
</dbReference>
<keyword evidence="5" id="KW-0238">DNA-binding</keyword>
<keyword evidence="6" id="KW-0804">Transcription</keyword>
<evidence type="ECO:0000256" key="4">
    <source>
        <dbReference type="ARBA" id="ARBA00023015"/>
    </source>
</evidence>
<keyword evidence="9" id="KW-1185">Reference proteome</keyword>
<dbReference type="SUPFAM" id="SSF46785">
    <property type="entry name" value="Winged helix' DNA-binding domain"/>
    <property type="match status" value="1"/>
</dbReference>
<dbReference type="PANTHER" id="PTHR33202:SF6">
    <property type="entry name" value="ZINC UPTAKE REGULATION PROTEIN"/>
    <property type="match status" value="1"/>
</dbReference>
<feature type="binding site" evidence="7">
    <location>
        <position position="100"/>
    </location>
    <ligand>
        <name>Zn(2+)</name>
        <dbReference type="ChEBI" id="CHEBI:29105"/>
    </ligand>
</feature>
<evidence type="ECO:0000256" key="7">
    <source>
        <dbReference type="PIRSR" id="PIRSR602481-1"/>
    </source>
</evidence>
<dbReference type="OrthoDB" id="9801127at2"/>
<dbReference type="InterPro" id="IPR043135">
    <property type="entry name" value="Fur_C"/>
</dbReference>
<dbReference type="GO" id="GO:0000976">
    <property type="term" value="F:transcription cis-regulatory region binding"/>
    <property type="evidence" value="ECO:0007669"/>
    <property type="project" value="TreeGrafter"/>
</dbReference>
<sequence length="149" mass="17191">MTYPPSFINYCKTLNSKLTSLRKSVLYILWGTKKPLKAYEILDCLLQIKENSKPSTVYRVLDYFIACGIVHKIESIQSYILCQEPVKPSLSEFLLVCKRCHQVNEICDKSLFKLIAQLVETYHFSLNQEAIELKGACFNCREESNLCLP</sequence>
<gene>
    <name evidence="8" type="primary">zur</name>
    <name evidence="8" type="ORF">NCTC13315_02477</name>
</gene>
<feature type="binding site" evidence="7">
    <location>
        <position position="97"/>
    </location>
    <ligand>
        <name>Zn(2+)</name>
        <dbReference type="ChEBI" id="CHEBI:29105"/>
    </ligand>
</feature>
<accession>A0A378I3Z1</accession>
<protein>
    <submittedName>
        <fullName evidence="8">Fe2+/Zn2+ uptake regulation proteins</fullName>
    </submittedName>
</protein>
<evidence type="ECO:0000313" key="9">
    <source>
        <dbReference type="Proteomes" id="UP000254968"/>
    </source>
</evidence>
<feature type="binding site" evidence="7">
    <location>
        <position position="140"/>
    </location>
    <ligand>
        <name>Zn(2+)</name>
        <dbReference type="ChEBI" id="CHEBI:29105"/>
    </ligand>
</feature>
<evidence type="ECO:0000313" key="8">
    <source>
        <dbReference type="EMBL" id="STX29917.1"/>
    </source>
</evidence>
<dbReference type="GO" id="GO:0003700">
    <property type="term" value="F:DNA-binding transcription factor activity"/>
    <property type="evidence" value="ECO:0007669"/>
    <property type="project" value="InterPro"/>
</dbReference>
<proteinExistence type="inferred from homology"/>
<evidence type="ECO:0000256" key="1">
    <source>
        <dbReference type="ARBA" id="ARBA00007957"/>
    </source>
</evidence>
<dbReference type="GO" id="GO:0008270">
    <property type="term" value="F:zinc ion binding"/>
    <property type="evidence" value="ECO:0007669"/>
    <property type="project" value="TreeGrafter"/>
</dbReference>
<organism evidence="8 9">
    <name type="scientific">Legionella beliardensis</name>
    <dbReference type="NCBI Taxonomy" id="91822"/>
    <lineage>
        <taxon>Bacteria</taxon>
        <taxon>Pseudomonadati</taxon>
        <taxon>Pseudomonadota</taxon>
        <taxon>Gammaproteobacteria</taxon>
        <taxon>Legionellales</taxon>
        <taxon>Legionellaceae</taxon>
        <taxon>Legionella</taxon>
    </lineage>
</organism>
<comment type="similarity">
    <text evidence="1">Belongs to the Fur family.</text>
</comment>
<keyword evidence="3 7" id="KW-0862">Zinc</keyword>
<dbReference type="Pfam" id="PF01475">
    <property type="entry name" value="FUR"/>
    <property type="match status" value="1"/>
</dbReference>
<dbReference type="Gene3D" id="3.30.1490.190">
    <property type="match status" value="1"/>
</dbReference>
<evidence type="ECO:0000256" key="5">
    <source>
        <dbReference type="ARBA" id="ARBA00023125"/>
    </source>
</evidence>
<dbReference type="GO" id="GO:0005829">
    <property type="term" value="C:cytosol"/>
    <property type="evidence" value="ECO:0007669"/>
    <property type="project" value="TreeGrafter"/>
</dbReference>
<keyword evidence="2" id="KW-0678">Repressor</keyword>
<feature type="binding site" evidence="7">
    <location>
        <position position="137"/>
    </location>
    <ligand>
        <name>Zn(2+)</name>
        <dbReference type="ChEBI" id="CHEBI:29105"/>
    </ligand>
</feature>
<evidence type="ECO:0000256" key="3">
    <source>
        <dbReference type="ARBA" id="ARBA00022833"/>
    </source>
</evidence>
<dbReference type="AlphaFoldDB" id="A0A378I3Z1"/>